<dbReference type="RefSeq" id="WP_069829519.1">
    <property type="nucleotide sequence ID" value="NZ_MDJD01000028.1"/>
</dbReference>
<evidence type="ECO:0000313" key="3">
    <source>
        <dbReference type="Proteomes" id="UP000095713"/>
    </source>
</evidence>
<evidence type="ECO:0000259" key="1">
    <source>
        <dbReference type="Pfam" id="PF08241"/>
    </source>
</evidence>
<dbReference type="STRING" id="1849968.A8C32_00750"/>
<proteinExistence type="predicted"/>
<keyword evidence="2" id="KW-0489">Methyltransferase</keyword>
<dbReference type="GO" id="GO:0008757">
    <property type="term" value="F:S-adenosylmethionine-dependent methyltransferase activity"/>
    <property type="evidence" value="ECO:0007669"/>
    <property type="project" value="InterPro"/>
</dbReference>
<keyword evidence="2" id="KW-0808">Transferase</keyword>
<dbReference type="CDD" id="cd02440">
    <property type="entry name" value="AdoMet_MTases"/>
    <property type="match status" value="1"/>
</dbReference>
<sequence>MNNFININLNNSNIDIFYIRASILKGINESMHLFSGNLLDVGCGKMPYKDHILSKSNITKYIGLDIETSIIYDSNIKPDYTWNGVKMPFENEIFDTAFGTEVLEHCPKPEIILNEIFRVLKPGGILFGTIPFLWPLHEVPNDEYRYTPFSLERLLLSSGFENIEIKSTGGWHASMAQMLGLWVRRSPMSSRKRKILVRLFKPIIKKLINLDKNIKIDFKESQMITGLIFTVKKPTASK</sequence>
<reference evidence="2 3" key="1">
    <citation type="submission" date="2016-05" db="EMBL/GenBank/DDBJ databases">
        <title>Draft Genome Sequence of Algibacter sp. Strain SK-16 Isolated from the Surface Water of Aburatsubo Inlet.</title>
        <authorList>
            <person name="Wong S.-K."/>
            <person name="Yoshizawa S."/>
            <person name="Nakajima Y."/>
            <person name="Ogura Y."/>
            <person name="Tetsuya H."/>
            <person name="Hamasaki K."/>
        </authorList>
    </citation>
    <scope>NUCLEOTIDE SEQUENCE [LARGE SCALE GENOMIC DNA]</scope>
    <source>
        <strain evidence="2 3">SK-16</strain>
    </source>
</reference>
<keyword evidence="3" id="KW-1185">Reference proteome</keyword>
<dbReference type="Gene3D" id="3.40.50.150">
    <property type="entry name" value="Vaccinia Virus protein VP39"/>
    <property type="match status" value="1"/>
</dbReference>
<comment type="caution">
    <text evidence="2">The sequence shown here is derived from an EMBL/GenBank/DDBJ whole genome shotgun (WGS) entry which is preliminary data.</text>
</comment>
<dbReference type="InterPro" id="IPR013216">
    <property type="entry name" value="Methyltransf_11"/>
</dbReference>
<dbReference type="GO" id="GO:0032259">
    <property type="term" value="P:methylation"/>
    <property type="evidence" value="ECO:0007669"/>
    <property type="project" value="UniProtKB-KW"/>
</dbReference>
<dbReference type="Proteomes" id="UP000095713">
    <property type="component" value="Unassembled WGS sequence"/>
</dbReference>
<dbReference type="Pfam" id="PF08241">
    <property type="entry name" value="Methyltransf_11"/>
    <property type="match status" value="1"/>
</dbReference>
<dbReference type="InterPro" id="IPR029063">
    <property type="entry name" value="SAM-dependent_MTases_sf"/>
</dbReference>
<dbReference type="OrthoDB" id="9805171at2"/>
<evidence type="ECO:0000313" key="2">
    <source>
        <dbReference type="EMBL" id="OEK08838.1"/>
    </source>
</evidence>
<gene>
    <name evidence="2" type="ORF">A8C32_00750</name>
</gene>
<name>A0A1E5TBV1_9FLAO</name>
<organism evidence="2 3">
    <name type="scientific">Flavivirga aquatica</name>
    <dbReference type="NCBI Taxonomy" id="1849968"/>
    <lineage>
        <taxon>Bacteria</taxon>
        <taxon>Pseudomonadati</taxon>
        <taxon>Bacteroidota</taxon>
        <taxon>Flavobacteriia</taxon>
        <taxon>Flavobacteriales</taxon>
        <taxon>Flavobacteriaceae</taxon>
        <taxon>Flavivirga</taxon>
    </lineage>
</organism>
<dbReference type="AlphaFoldDB" id="A0A1E5TBV1"/>
<dbReference type="EMBL" id="MDJD01000028">
    <property type="protein sequence ID" value="OEK08838.1"/>
    <property type="molecule type" value="Genomic_DNA"/>
</dbReference>
<feature type="domain" description="Methyltransferase type 11" evidence="1">
    <location>
        <begin position="39"/>
        <end position="127"/>
    </location>
</feature>
<dbReference type="SUPFAM" id="SSF53335">
    <property type="entry name" value="S-adenosyl-L-methionine-dependent methyltransferases"/>
    <property type="match status" value="1"/>
</dbReference>
<protein>
    <submittedName>
        <fullName evidence="2">Methyltransferase type 11</fullName>
    </submittedName>
</protein>
<accession>A0A1E5TBV1</accession>